<dbReference type="Proteomes" id="UP000828009">
    <property type="component" value="Segment"/>
</dbReference>
<reference evidence="1 2" key="1">
    <citation type="submission" date="2021-04" db="EMBL/GenBank/DDBJ databases">
        <authorList>
            <person name="Shkoporov A.N."/>
            <person name="Stockdale S.R."/>
            <person name="Guerin E."/>
            <person name="Ross R.P."/>
            <person name="Hill C."/>
        </authorList>
    </citation>
    <scope>NUCLEOTIDE SEQUENCE [LARGE SCALE GENOMIC DNA]</scope>
    <source>
        <strain evidence="2">cr29_1</strain>
    </source>
</reference>
<organism evidence="1 2">
    <name type="scientific">uncultured phage cr29_1</name>
    <dbReference type="NCBI Taxonomy" id="2986418"/>
    <lineage>
        <taxon>Viruses</taxon>
        <taxon>Duplodnaviria</taxon>
        <taxon>Heunggongvirae</taxon>
        <taxon>Uroviricota</taxon>
        <taxon>Caudoviricetes</taxon>
        <taxon>Crassvirales</taxon>
        <taxon>Suoliviridae</taxon>
        <taxon>Oafivirinae</taxon>
        <taxon>Burzaovirus</taxon>
        <taxon>Burzaovirus intestinihominis</taxon>
    </lineage>
</organism>
<accession>A0AAE7S1A0</accession>
<evidence type="ECO:0000313" key="1">
    <source>
        <dbReference type="EMBL" id="QWM91118.2"/>
    </source>
</evidence>
<evidence type="ECO:0000313" key="2">
    <source>
        <dbReference type="Proteomes" id="UP000828009"/>
    </source>
</evidence>
<gene>
    <name evidence="1" type="primary">gp_76840</name>
</gene>
<proteinExistence type="predicted"/>
<name>A0AAE7S1A0_9CAUD</name>
<keyword evidence="2" id="KW-1185">Reference proteome</keyword>
<protein>
    <submittedName>
        <fullName evidence="1">Uncharacterized protein</fullName>
    </submittedName>
</protein>
<sequence length="425" mass="45977">MIQEKDFLYRVPVKNALVTTPGKQVRNPEILVDLEGGEFMHGDILDANSTNKLIDQSVKDAIDNSIENGNYVTKDLLEAETSARTKSDEDLNAKIKAEQTRAEGKEKEISDKLAIVDGDSNTEGSFRKAIADVIAAAPEDLDTLKEIADKLAGNDDLHTALNQAITEKADASALANEVTRATGVENDLRTAIGTKADATALSNYVLTTALNQQIDTLNAAISAKQDAGNYIPYDSSTISQYSIGKNLYVTNNNEGVSIQSSNITGGNQDGAFYLDYSQLYFVDFQNIQEGQAIRTTYSINGITSDKYNNCLATSDGTFKPISDFALKTELPTVPTNVSQLTNDSNFITQQDADAKYALANSLNTVNDSISSLRVGLSKKQNKITVNSVDVTDIETADITKLRTIVRSLIDALNTSGLIRTSSNIE</sequence>
<dbReference type="EMBL" id="MZ130497">
    <property type="protein sequence ID" value="QWM91118.2"/>
    <property type="molecule type" value="Genomic_DNA"/>
</dbReference>